<evidence type="ECO:0008006" key="4">
    <source>
        <dbReference type="Google" id="ProtNLM"/>
    </source>
</evidence>
<organism evidence="2 3">
    <name type="scientific">Desulfofervidus auxilii</name>
    <dbReference type="NCBI Taxonomy" id="1621989"/>
    <lineage>
        <taxon>Bacteria</taxon>
        <taxon>Pseudomonadati</taxon>
        <taxon>Thermodesulfobacteriota</taxon>
        <taxon>Candidatus Desulfofervidia</taxon>
        <taxon>Candidatus Desulfofervidales</taxon>
        <taxon>Candidatus Desulfofervidaceae</taxon>
        <taxon>Candidatus Desulfofervidus</taxon>
    </lineage>
</organism>
<dbReference type="Proteomes" id="UP000070560">
    <property type="component" value="Chromosome"/>
</dbReference>
<name>A0A7U4QMP9_DESA2</name>
<accession>A0A7U4QMP9</accession>
<dbReference type="RefSeq" id="WP_066065936.1">
    <property type="nucleotide sequence ID" value="NZ_CP013015.1"/>
</dbReference>
<evidence type="ECO:0000313" key="3">
    <source>
        <dbReference type="Proteomes" id="UP000070560"/>
    </source>
</evidence>
<dbReference type="AlphaFoldDB" id="A0A7U4QMP9"/>
<feature type="transmembrane region" description="Helical" evidence="1">
    <location>
        <begin position="20"/>
        <end position="40"/>
    </location>
</feature>
<dbReference type="KEGG" id="daw:HS1_002403"/>
<proteinExistence type="predicted"/>
<keyword evidence="3" id="KW-1185">Reference proteome</keyword>
<dbReference type="EMBL" id="CP013015">
    <property type="protein sequence ID" value="AMM42185.1"/>
    <property type="molecule type" value="Genomic_DNA"/>
</dbReference>
<dbReference type="OrthoDB" id="5530668at2"/>
<gene>
    <name evidence="2" type="ORF">HS1_002403</name>
</gene>
<feature type="transmembrane region" description="Helical" evidence="1">
    <location>
        <begin position="120"/>
        <end position="139"/>
    </location>
</feature>
<feature type="transmembrane region" description="Helical" evidence="1">
    <location>
        <begin position="89"/>
        <end position="114"/>
    </location>
</feature>
<keyword evidence="1" id="KW-1133">Transmembrane helix</keyword>
<evidence type="ECO:0000313" key="2">
    <source>
        <dbReference type="EMBL" id="AMM42185.1"/>
    </source>
</evidence>
<protein>
    <recommendedName>
        <fullName evidence="4">DUF1634 domain-containing protein</fullName>
    </recommendedName>
</protein>
<evidence type="ECO:0000256" key="1">
    <source>
        <dbReference type="SAM" id="Phobius"/>
    </source>
</evidence>
<sequence>MPEEKGPKPLLSGVIYGECAYWITLIGMLIGIVGMVLYFFGGKHFFDAETVISGLLSGKSATVIWQEAAGRESLHGHWYLHQLSYSDAIAMLGIGICCLSAVVGVWGAFLGMVIKKERPYFYWIFALILGILLILAAMGKISLHH</sequence>
<keyword evidence="1" id="KW-0812">Transmembrane</keyword>
<keyword evidence="1" id="KW-0472">Membrane</keyword>
<reference evidence="2 3" key="1">
    <citation type="submission" date="2015-10" db="EMBL/GenBank/DDBJ databases">
        <title>Candidatus Desulfofervidus auxilii, a hydrogenotrophic sulfate-reducing bacterium involved in the thermophilic anaerobic oxidation of methane.</title>
        <authorList>
            <person name="Krukenberg V."/>
            <person name="Richter M."/>
            <person name="Wegener G."/>
        </authorList>
    </citation>
    <scope>NUCLEOTIDE SEQUENCE [LARGE SCALE GENOMIC DNA]</scope>
    <source>
        <strain evidence="2 3">HS1</strain>
    </source>
</reference>